<evidence type="ECO:0000313" key="7">
    <source>
        <dbReference type="EMBL" id="MBB5202388.1"/>
    </source>
</evidence>
<sequence length="288" mass="31906">MLVKLFALLSLLPLFLLHAIGATVGWIVYLLSPSYRRKLKANLDRAGYHRYLSQAIRESGKSMFELPFVWCAAPEKVLRTARIENWELAQCALDAKTGVIFLTPHLGCFEIIAQAIAAKTSLTALYRPPRKAALKPLIEGARARPNLHLAPANLTGVRALLKALKKGQAIGLLPDQVPQNGEGVWAKFFGKPAYTMTLSAKLHQMSGAPIILSYAERLPWGRGFVIRFVPFEEELGDTPEQQAYAINTAMEKLIARCPSQYIWSYNRYKTPPGVSAPRDAAPTSQDHA</sequence>
<comment type="subcellular location">
    <subcellularLocation>
        <location evidence="1">Cell inner membrane</location>
    </subcellularLocation>
</comment>
<dbReference type="GO" id="GO:0005886">
    <property type="term" value="C:plasma membrane"/>
    <property type="evidence" value="ECO:0007669"/>
    <property type="project" value="UniProtKB-SubCell"/>
</dbReference>
<dbReference type="GO" id="GO:0009247">
    <property type="term" value="P:glycolipid biosynthetic process"/>
    <property type="evidence" value="ECO:0007669"/>
    <property type="project" value="UniProtKB-ARBA"/>
</dbReference>
<dbReference type="Proteomes" id="UP000571084">
    <property type="component" value="Unassembled WGS sequence"/>
</dbReference>
<accession>A0A840RZ42</accession>
<evidence type="ECO:0000256" key="4">
    <source>
        <dbReference type="ARBA" id="ARBA00022679"/>
    </source>
</evidence>
<dbReference type="NCBIfam" id="NF006487">
    <property type="entry name" value="PRK08905.1"/>
    <property type="match status" value="1"/>
</dbReference>
<keyword evidence="8" id="KW-1185">Reference proteome</keyword>
<dbReference type="PANTHER" id="PTHR30606">
    <property type="entry name" value="LIPID A BIOSYNTHESIS LAUROYL ACYLTRANSFERASE"/>
    <property type="match status" value="1"/>
</dbReference>
<evidence type="ECO:0000313" key="8">
    <source>
        <dbReference type="Proteomes" id="UP000571084"/>
    </source>
</evidence>
<gene>
    <name evidence="7" type="ORF">HNR39_004252</name>
</gene>
<dbReference type="EC" id="2.3.1.241" evidence="7"/>
<dbReference type="EMBL" id="JACHHQ010000014">
    <property type="protein sequence ID" value="MBB5202388.1"/>
    <property type="molecule type" value="Genomic_DNA"/>
</dbReference>
<dbReference type="AlphaFoldDB" id="A0A840RZ42"/>
<evidence type="ECO:0000256" key="6">
    <source>
        <dbReference type="ARBA" id="ARBA00023315"/>
    </source>
</evidence>
<dbReference type="PANTHER" id="PTHR30606:SF10">
    <property type="entry name" value="PHOSPHATIDYLINOSITOL MANNOSIDE ACYLTRANSFERASE"/>
    <property type="match status" value="1"/>
</dbReference>
<evidence type="ECO:0000256" key="2">
    <source>
        <dbReference type="ARBA" id="ARBA00022475"/>
    </source>
</evidence>
<reference evidence="7 8" key="1">
    <citation type="submission" date="2020-08" db="EMBL/GenBank/DDBJ databases">
        <title>Genomic Encyclopedia of Type Strains, Phase IV (KMG-IV): sequencing the most valuable type-strain genomes for metagenomic binning, comparative biology and taxonomic classification.</title>
        <authorList>
            <person name="Goeker M."/>
        </authorList>
    </citation>
    <scope>NUCLEOTIDE SEQUENCE [LARGE SCALE GENOMIC DNA]</scope>
    <source>
        <strain evidence="7 8">DSM 23240</strain>
    </source>
</reference>
<organism evidence="7 8">
    <name type="scientific">Glaciimonas immobilis</name>
    <dbReference type="NCBI Taxonomy" id="728004"/>
    <lineage>
        <taxon>Bacteria</taxon>
        <taxon>Pseudomonadati</taxon>
        <taxon>Pseudomonadota</taxon>
        <taxon>Betaproteobacteria</taxon>
        <taxon>Burkholderiales</taxon>
        <taxon>Oxalobacteraceae</taxon>
        <taxon>Glaciimonas</taxon>
    </lineage>
</organism>
<evidence type="ECO:0000256" key="5">
    <source>
        <dbReference type="ARBA" id="ARBA00023136"/>
    </source>
</evidence>
<keyword evidence="3" id="KW-0997">Cell inner membrane</keyword>
<keyword evidence="5" id="KW-0472">Membrane</keyword>
<keyword evidence="4 7" id="KW-0808">Transferase</keyword>
<keyword evidence="6 7" id="KW-0012">Acyltransferase</keyword>
<keyword evidence="2" id="KW-1003">Cell membrane</keyword>
<dbReference type="Pfam" id="PF03279">
    <property type="entry name" value="Lip_A_acyltrans"/>
    <property type="match status" value="1"/>
</dbReference>
<evidence type="ECO:0000256" key="1">
    <source>
        <dbReference type="ARBA" id="ARBA00004533"/>
    </source>
</evidence>
<comment type="caution">
    <text evidence="7">The sequence shown here is derived from an EMBL/GenBank/DDBJ whole genome shotgun (WGS) entry which is preliminary data.</text>
</comment>
<dbReference type="PIRSF" id="PIRSF026649">
    <property type="entry name" value="MsbB"/>
    <property type="match status" value="1"/>
</dbReference>
<dbReference type="RefSeq" id="WP_168056038.1">
    <property type="nucleotide sequence ID" value="NZ_JAAOZT010000008.1"/>
</dbReference>
<dbReference type="CDD" id="cd07984">
    <property type="entry name" value="LPLAT_LABLAT-like"/>
    <property type="match status" value="1"/>
</dbReference>
<proteinExistence type="predicted"/>
<protein>
    <submittedName>
        <fullName evidence="7">KDO2-lipid IV(A) lauroyltransferase</fullName>
        <ecNumber evidence="7">2.3.1.241</ecNumber>
    </submittedName>
</protein>
<evidence type="ECO:0000256" key="3">
    <source>
        <dbReference type="ARBA" id="ARBA00022519"/>
    </source>
</evidence>
<name>A0A840RZ42_9BURK</name>
<dbReference type="InterPro" id="IPR004960">
    <property type="entry name" value="LipA_acyltrans"/>
</dbReference>
<dbReference type="GO" id="GO:0008913">
    <property type="term" value="F:Kdo2-lipid IVA acyltransferase activity"/>
    <property type="evidence" value="ECO:0007669"/>
    <property type="project" value="UniProtKB-EC"/>
</dbReference>